<evidence type="ECO:0000256" key="2">
    <source>
        <dbReference type="ARBA" id="ARBA00022670"/>
    </source>
</evidence>
<feature type="compositionally biased region" description="Basic residues" evidence="8">
    <location>
        <begin position="850"/>
        <end position="860"/>
    </location>
</feature>
<organism evidence="10 11">
    <name type="scientific">Coprococcus catus</name>
    <dbReference type="NCBI Taxonomy" id="116085"/>
    <lineage>
        <taxon>Bacteria</taxon>
        <taxon>Bacillati</taxon>
        <taxon>Bacillota</taxon>
        <taxon>Clostridia</taxon>
        <taxon>Lachnospirales</taxon>
        <taxon>Lachnospiraceae</taxon>
        <taxon>Coprococcus</taxon>
    </lineage>
</organism>
<comment type="caution">
    <text evidence="10">The sequence shown here is derived from an EMBL/GenBank/DDBJ whole genome shotgun (WGS) entry which is preliminary data.</text>
</comment>
<accession>A0A3E2TMI9</accession>
<feature type="domain" description="MPN" evidence="9">
    <location>
        <begin position="23"/>
        <end position="146"/>
    </location>
</feature>
<dbReference type="InterPro" id="IPR025657">
    <property type="entry name" value="RadC_JAB"/>
</dbReference>
<dbReference type="Proteomes" id="UP000260773">
    <property type="component" value="Unassembled WGS sequence"/>
</dbReference>
<dbReference type="Pfam" id="PF04002">
    <property type="entry name" value="RadC"/>
    <property type="match status" value="1"/>
</dbReference>
<dbReference type="Pfam" id="PF14191">
    <property type="entry name" value="YodL"/>
    <property type="match status" value="1"/>
</dbReference>
<reference evidence="10 11" key="1">
    <citation type="submission" date="2018-08" db="EMBL/GenBank/DDBJ databases">
        <title>A genome reference for cultivated species of the human gut microbiota.</title>
        <authorList>
            <person name="Zou Y."/>
            <person name="Xue W."/>
            <person name="Luo G."/>
        </authorList>
    </citation>
    <scope>NUCLEOTIDE SEQUENCE [LARGE SCALE GENOMIC DNA]</scope>
    <source>
        <strain evidence="10 11">AF45-17</strain>
    </source>
</reference>
<keyword evidence="2" id="KW-0645">Protease</keyword>
<feature type="compositionally biased region" description="Basic and acidic residues" evidence="8">
    <location>
        <begin position="824"/>
        <end position="843"/>
    </location>
</feature>
<dbReference type="GO" id="GO:0046872">
    <property type="term" value="F:metal ion binding"/>
    <property type="evidence" value="ECO:0007669"/>
    <property type="project" value="UniProtKB-KW"/>
</dbReference>
<evidence type="ECO:0000259" key="9">
    <source>
        <dbReference type="PROSITE" id="PS50249"/>
    </source>
</evidence>
<feature type="region of interest" description="Disordered" evidence="8">
    <location>
        <begin position="815"/>
        <end position="860"/>
    </location>
</feature>
<feature type="coiled-coil region" evidence="7">
    <location>
        <begin position="475"/>
        <end position="502"/>
    </location>
</feature>
<comment type="similarity">
    <text evidence="1">Belongs to the UPF0758 family.</text>
</comment>
<dbReference type="PROSITE" id="PS01302">
    <property type="entry name" value="UPF0758"/>
    <property type="match status" value="1"/>
</dbReference>
<evidence type="ECO:0000313" key="10">
    <source>
        <dbReference type="EMBL" id="RGB79608.1"/>
    </source>
</evidence>
<dbReference type="AlphaFoldDB" id="A0A3E2TMI9"/>
<dbReference type="EMBL" id="QVEP01000022">
    <property type="protein sequence ID" value="RGB79608.1"/>
    <property type="molecule type" value="Genomic_DNA"/>
</dbReference>
<evidence type="ECO:0000256" key="3">
    <source>
        <dbReference type="ARBA" id="ARBA00022723"/>
    </source>
</evidence>
<protein>
    <submittedName>
        <fullName evidence="10">DUF1738 domain-containing protein</fullName>
    </submittedName>
</protein>
<evidence type="ECO:0000256" key="4">
    <source>
        <dbReference type="ARBA" id="ARBA00022801"/>
    </source>
</evidence>
<dbReference type="InterPro" id="IPR020891">
    <property type="entry name" value="UPF0758_CS"/>
</dbReference>
<dbReference type="PANTHER" id="PTHR30471">
    <property type="entry name" value="DNA REPAIR PROTEIN RADC"/>
    <property type="match status" value="1"/>
</dbReference>
<keyword evidence="5" id="KW-0862">Zinc</keyword>
<dbReference type="Gene3D" id="3.40.140.10">
    <property type="entry name" value="Cytidine Deaminase, domain 2"/>
    <property type="match status" value="1"/>
</dbReference>
<dbReference type="GO" id="GO:0003697">
    <property type="term" value="F:single-stranded DNA binding"/>
    <property type="evidence" value="ECO:0007669"/>
    <property type="project" value="InterPro"/>
</dbReference>
<evidence type="ECO:0000256" key="6">
    <source>
        <dbReference type="ARBA" id="ARBA00023049"/>
    </source>
</evidence>
<keyword evidence="4" id="KW-0378">Hydrolase</keyword>
<evidence type="ECO:0000256" key="7">
    <source>
        <dbReference type="SAM" id="Coils"/>
    </source>
</evidence>
<dbReference type="PANTHER" id="PTHR30471:SF3">
    <property type="entry name" value="UPF0758 PROTEIN YEES-RELATED"/>
    <property type="match status" value="1"/>
</dbReference>
<dbReference type="PROSITE" id="PS50249">
    <property type="entry name" value="MPN"/>
    <property type="match status" value="1"/>
</dbReference>
<keyword evidence="6" id="KW-0482">Metalloprotease</keyword>
<dbReference type="GO" id="GO:0008237">
    <property type="term" value="F:metallopeptidase activity"/>
    <property type="evidence" value="ECO:0007669"/>
    <property type="project" value="UniProtKB-KW"/>
</dbReference>
<keyword evidence="3" id="KW-0479">Metal-binding</keyword>
<evidence type="ECO:0000256" key="8">
    <source>
        <dbReference type="SAM" id="MobiDB-lite"/>
    </source>
</evidence>
<evidence type="ECO:0000256" key="5">
    <source>
        <dbReference type="ARBA" id="ARBA00022833"/>
    </source>
</evidence>
<dbReference type="GO" id="GO:0006508">
    <property type="term" value="P:proteolysis"/>
    <property type="evidence" value="ECO:0007669"/>
    <property type="project" value="UniProtKB-KW"/>
</dbReference>
<gene>
    <name evidence="10" type="ORF">DW070_09600</name>
</gene>
<dbReference type="InterPro" id="IPR037518">
    <property type="entry name" value="MPN"/>
</dbReference>
<name>A0A3E2TMI9_9FIRM</name>
<keyword evidence="7" id="KW-0175">Coiled coil</keyword>
<evidence type="ECO:0000256" key="1">
    <source>
        <dbReference type="ARBA" id="ARBA00010243"/>
    </source>
</evidence>
<dbReference type="Pfam" id="PF08401">
    <property type="entry name" value="ArdcN"/>
    <property type="match status" value="1"/>
</dbReference>
<dbReference type="CDD" id="cd08071">
    <property type="entry name" value="MPN_DUF2466"/>
    <property type="match status" value="1"/>
</dbReference>
<proteinExistence type="inferred from homology"/>
<sequence>MADKLEQVAIRMVEQPPLYSKEPMNNPDAAIRVMNEFLSQMDRELFCIVNLQADLTPINMNIVSVGSLNEALINPREIFKSAILSNAHSMMLIHNHPSGNLTPSTSDIQTTARMQELGELMGISLVDHIITGRDGNYYSFRDKGEFPDSRIRFSTRVEDIDLTKGMVTEAIAPYEEVTDTKEKDNVRDIPTVQTTTIPLPVQGKDMDSIMQSLESGVEELFTSNRYQEFLKTMAKFHNYSFNNTMLIAMQRPDATLVTSYKNWQSMGRQVMKGEKGITIIAPAPYKKMKEKEVLDENQRPIMGTDGKPKTEQVEVTVPHFKAVTVFDIAQTSGEPIQTLAPELLTAAVQDFDSFMQAIQKISPVPIRFDEIDGNANGYYHNADKEIVIKKGLSESQTLKTAIHETAHAKLHDKEIMESLGVEKDRLTKEVEAESIAYCVCSSLGLDTSDYSFPYIAGWSSSREMKEMKASMDVIRKTAGEMIDQLTEELEIILEEKQKTELHEKYGILVDALEAAGYRYDYRESEPGHIVLAPDGTHEIAGYLQFESWGDIKDWLEDTIAEGTDISERVNRALYPFKFDYTLEEEMFRGNGDRYAIYHVDEGTPGKQHLFMNMAMVKEDGITIDAANYKCVYSGRLHENEKLDDLYAIFNDNPPADYKAHSMSVSDVIITNREGNMQAYYVDRFGFAELPDFTVQREKILDIVPEIENVDYENDLTCISFYAAECTEFPVMGEVHYDLTLPEALEAYEKIPSERMHRLKCVGFDLKDGSDYEGMQSLMIEGKIQKEFLNSIPGFRENSYVQNAISRVEKYLEERHPNVENPLESNKKVDNEKNISEEKNEKELNIQMKPIPKKKRGEMSL</sequence>
<dbReference type="InterPro" id="IPR001405">
    <property type="entry name" value="UPF0758"/>
</dbReference>
<dbReference type="InterPro" id="IPR013610">
    <property type="entry name" value="ArdC_N"/>
</dbReference>
<evidence type="ECO:0000313" key="11">
    <source>
        <dbReference type="Proteomes" id="UP000260773"/>
    </source>
</evidence>
<dbReference type="Gene3D" id="1.10.10.2910">
    <property type="match status" value="1"/>
</dbReference>
<dbReference type="InterPro" id="IPR025923">
    <property type="entry name" value="YodL-like_dom"/>
</dbReference>